<reference evidence="1" key="1">
    <citation type="submission" date="2020-05" db="EMBL/GenBank/DDBJ databases">
        <title>Large-scale comparative analyses of tick genomes elucidate their genetic diversity and vector capacities.</title>
        <authorList>
            <person name="Jia N."/>
            <person name="Wang J."/>
            <person name="Shi W."/>
            <person name="Du L."/>
            <person name="Sun Y."/>
            <person name="Zhan W."/>
            <person name="Jiang J."/>
            <person name="Wang Q."/>
            <person name="Zhang B."/>
            <person name="Ji P."/>
            <person name="Sakyi L.B."/>
            <person name="Cui X."/>
            <person name="Yuan T."/>
            <person name="Jiang B."/>
            <person name="Yang W."/>
            <person name="Lam T.T.-Y."/>
            <person name="Chang Q."/>
            <person name="Ding S."/>
            <person name="Wang X."/>
            <person name="Zhu J."/>
            <person name="Ruan X."/>
            <person name="Zhao L."/>
            <person name="Wei J."/>
            <person name="Que T."/>
            <person name="Du C."/>
            <person name="Cheng J."/>
            <person name="Dai P."/>
            <person name="Han X."/>
            <person name="Huang E."/>
            <person name="Gao Y."/>
            <person name="Liu J."/>
            <person name="Shao H."/>
            <person name="Ye R."/>
            <person name="Li L."/>
            <person name="Wei W."/>
            <person name="Wang X."/>
            <person name="Wang C."/>
            <person name="Yang T."/>
            <person name="Huo Q."/>
            <person name="Li W."/>
            <person name="Guo W."/>
            <person name="Chen H."/>
            <person name="Zhou L."/>
            <person name="Ni X."/>
            <person name="Tian J."/>
            <person name="Zhou Y."/>
            <person name="Sheng Y."/>
            <person name="Liu T."/>
            <person name="Pan Y."/>
            <person name="Xia L."/>
            <person name="Li J."/>
            <person name="Zhao F."/>
            <person name="Cao W."/>
        </authorList>
    </citation>
    <scope>NUCLEOTIDE SEQUENCE</scope>
    <source>
        <strain evidence="1">Dsil-2018</strain>
    </source>
</reference>
<accession>A0ACB8DG12</accession>
<proteinExistence type="predicted"/>
<gene>
    <name evidence="1" type="ORF">HPB49_021348</name>
</gene>
<organism evidence="1 2">
    <name type="scientific">Dermacentor silvarum</name>
    <name type="common">Tick</name>
    <dbReference type="NCBI Taxonomy" id="543639"/>
    <lineage>
        <taxon>Eukaryota</taxon>
        <taxon>Metazoa</taxon>
        <taxon>Ecdysozoa</taxon>
        <taxon>Arthropoda</taxon>
        <taxon>Chelicerata</taxon>
        <taxon>Arachnida</taxon>
        <taxon>Acari</taxon>
        <taxon>Parasitiformes</taxon>
        <taxon>Ixodida</taxon>
        <taxon>Ixodoidea</taxon>
        <taxon>Ixodidae</taxon>
        <taxon>Rhipicephalinae</taxon>
        <taxon>Dermacentor</taxon>
    </lineage>
</organism>
<sequence length="905" mass="100801">MAQSESDSCAYWSNVATPVPDKQSRSRFSNRSASFSQRQQEFGTPASTYTSTIAQMNRNASAVTGGSIVDFATPGGRSSRAGNVSANFEAADLTAFSASALATEHPAVVATAGIYSDFMEAYKAHQSSQDVLVLLEKYENLCDSYLAKVRKVTERMVSRKGESVWTEAMVCQTLLTEERNTWKLTGALLRDRLKANQCMEEASDDDAMLVDGTREASDKEVVDALMARDTFVRQAQLVVDWLESCAALQRGMGDDDDRLEYFADGGCAWENTLHHLLSRASTGSAPLSYVGELDPDAPSRLRLPIHDLDRDDECRLFRSVFFHLRAGQLQRAQELAADNGMHWLAAAVEGWRPHHDPNHGSSSSIMGTDSLQPAEGDLYRDLWKRACWEAASSPTCSLYERAVYGALSGNVQAVLPACTSWEDQLWARMRVLVDVCVEQELRTATQQARSLEPLPSGYPSNRGSFEAVFRDLQAATGASDQRILDITHILQRYVVLNDPVSMVEEMHEWATSQPTEPPLQTMRFLAHMVLLLRQVYCETSTAACDALLRTYVELLIDEGHVPLVATYAATLPAADQVNKYTQLLRSLKTRDPEEQELCLQLARAAGLNVAAITRTLVEQVRVSGDEPIELHATSAVPSLETTAEDREKVASLEWLLFDSSNRGEALKQANALMRGFVCLGKIGAARETFRKLPVDSVRVAMEQWSRSSVRDGQLPAEEENAVREFLCFEALLKVHASFQEWFNQFHRRKPTAPEELGPGARFPEKLAHEHKVRTYTMELEQWQSLVTSLAKEVKRDVFDVLLFVDGGWMVDQRETQASGDNPRSRQMAALRRLCIPQLTFLLMEALEESGLAAEFTEVVDTIASERQALYEEFGDEELRTLLQKSRAASIILLDEGLDALGFPLQ</sequence>
<dbReference type="EMBL" id="CM023471">
    <property type="protein sequence ID" value="KAH7967014.1"/>
    <property type="molecule type" value="Genomic_DNA"/>
</dbReference>
<evidence type="ECO:0000313" key="2">
    <source>
        <dbReference type="Proteomes" id="UP000821865"/>
    </source>
</evidence>
<evidence type="ECO:0000313" key="1">
    <source>
        <dbReference type="EMBL" id="KAH7967014.1"/>
    </source>
</evidence>
<protein>
    <submittedName>
        <fullName evidence="1">Uncharacterized protein</fullName>
    </submittedName>
</protein>
<name>A0ACB8DG12_DERSI</name>
<keyword evidence="2" id="KW-1185">Reference proteome</keyword>
<comment type="caution">
    <text evidence="1">The sequence shown here is derived from an EMBL/GenBank/DDBJ whole genome shotgun (WGS) entry which is preliminary data.</text>
</comment>
<dbReference type="Proteomes" id="UP000821865">
    <property type="component" value="Chromosome 2"/>
</dbReference>